<keyword evidence="5 6" id="KW-0472">Membrane</keyword>
<accession>A0A069E6Y1</accession>
<dbReference type="PATRIC" id="fig|1280949.3.peg.1716"/>
<dbReference type="InterPro" id="IPR044878">
    <property type="entry name" value="UbiA_sf"/>
</dbReference>
<feature type="transmembrane region" description="Helical" evidence="6">
    <location>
        <begin position="459"/>
        <end position="478"/>
    </location>
</feature>
<evidence type="ECO:0000256" key="5">
    <source>
        <dbReference type="ARBA" id="ARBA00023136"/>
    </source>
</evidence>
<dbReference type="SUPFAM" id="SSF56784">
    <property type="entry name" value="HAD-like"/>
    <property type="match status" value="1"/>
</dbReference>
<dbReference type="Proteomes" id="UP000027446">
    <property type="component" value="Unassembled WGS sequence"/>
</dbReference>
<protein>
    <recommendedName>
        <fullName evidence="9">UbiA prenyltransferase</fullName>
    </recommendedName>
</protein>
<dbReference type="eggNOG" id="COG0382">
    <property type="taxonomic scope" value="Bacteria"/>
</dbReference>
<feature type="transmembrane region" description="Helical" evidence="6">
    <location>
        <begin position="317"/>
        <end position="338"/>
    </location>
</feature>
<keyword evidence="4 6" id="KW-1133">Transmembrane helix</keyword>
<dbReference type="Pfam" id="PF12710">
    <property type="entry name" value="HAD"/>
    <property type="match status" value="1"/>
</dbReference>
<keyword evidence="8" id="KW-1185">Reference proteome</keyword>
<evidence type="ECO:0000313" key="8">
    <source>
        <dbReference type="Proteomes" id="UP000027446"/>
    </source>
</evidence>
<dbReference type="EMBL" id="ARYH01000001">
    <property type="protein sequence ID" value="KCZ85694.1"/>
    <property type="molecule type" value="Genomic_DNA"/>
</dbReference>
<feature type="transmembrane region" description="Helical" evidence="6">
    <location>
        <begin position="200"/>
        <end position="217"/>
    </location>
</feature>
<dbReference type="STRING" id="1280949.HAD_08415"/>
<dbReference type="RefSeq" id="WP_051596041.1">
    <property type="nucleotide sequence ID" value="NZ_ARYH01000001.1"/>
</dbReference>
<dbReference type="Gene3D" id="3.40.50.1000">
    <property type="entry name" value="HAD superfamily/HAD-like"/>
    <property type="match status" value="1"/>
</dbReference>
<feature type="transmembrane region" description="Helical" evidence="6">
    <location>
        <begin position="223"/>
        <end position="242"/>
    </location>
</feature>
<dbReference type="InterPro" id="IPR023214">
    <property type="entry name" value="HAD_sf"/>
</dbReference>
<feature type="transmembrane region" description="Helical" evidence="6">
    <location>
        <begin position="344"/>
        <end position="364"/>
    </location>
</feature>
<dbReference type="NCBIfam" id="NF006088">
    <property type="entry name" value="PRK08238.1"/>
    <property type="match status" value="1"/>
</dbReference>
<evidence type="ECO:0000256" key="6">
    <source>
        <dbReference type="SAM" id="Phobius"/>
    </source>
</evidence>
<evidence type="ECO:0000256" key="3">
    <source>
        <dbReference type="ARBA" id="ARBA00022692"/>
    </source>
</evidence>
<keyword evidence="3 6" id="KW-0812">Transmembrane</keyword>
<evidence type="ECO:0000313" key="7">
    <source>
        <dbReference type="EMBL" id="KCZ85694.1"/>
    </source>
</evidence>
<evidence type="ECO:0008006" key="9">
    <source>
        <dbReference type="Google" id="ProtNLM"/>
    </source>
</evidence>
<evidence type="ECO:0000256" key="4">
    <source>
        <dbReference type="ARBA" id="ARBA00022989"/>
    </source>
</evidence>
<feature type="transmembrane region" description="Helical" evidence="6">
    <location>
        <begin position="262"/>
        <end position="280"/>
    </location>
</feature>
<keyword evidence="2" id="KW-1003">Cell membrane</keyword>
<reference evidence="7 8" key="1">
    <citation type="journal article" date="2014" name="Antonie Van Leeuwenhoek">
        <title>Hyphomonas beringensis sp. nov. and Hyphomonas chukchiensis sp. nov., isolated from surface seawater of the Bering Sea and Chukchi Sea.</title>
        <authorList>
            <person name="Li C."/>
            <person name="Lai Q."/>
            <person name="Li G."/>
            <person name="Dong C."/>
            <person name="Wang J."/>
            <person name="Liao Y."/>
            <person name="Shao Z."/>
        </authorList>
    </citation>
    <scope>NUCLEOTIDE SEQUENCE [LARGE SCALE GENOMIC DNA]</scope>
    <source>
        <strain evidence="7 8">MHS-3</strain>
    </source>
</reference>
<dbReference type="GO" id="GO:0016020">
    <property type="term" value="C:membrane"/>
    <property type="evidence" value="ECO:0007669"/>
    <property type="project" value="UniProtKB-SubCell"/>
</dbReference>
<dbReference type="AlphaFoldDB" id="A0A069E6Y1"/>
<sequence>MAQKEDVLVFDLDGTLIRNDLTHELLVLCARWKPHLLPIALFKFLISKPEAKRYLAEKLHLHYDAASLPYDPDVIALMEAHKAKGVPVEIVSGSDHILVQKVADHLEVDFFKGSEPGNNLTSTRKAAFLRERHGDSFVYVGNSSADYAVWRAARKGYGVNAPSRSYKLKQDDGRDVEVERLVDRRGRLKPLLKAMRLHQWAKNVLIFIVPGLVLPTLDTTDFIKLVLAFFCFSLLASATYMLNDLFDMPDDRAHHSKHARPLASGALSVPLAGLFMAVVIPSTIALSFLISTAFGITTLVYGIMTCAYSFRLKRLPVLDVFILAGLFMIRVIAGANVVGAPPTGWLLTFIGTFFLSLAIGKRYVEVVRTRDKGSVTGRGYVASDEIPLLAMGTAAGFSSVISLLIYGLLSQSQIFHSETTILLGSAILAAWVLRFWMIAGRGELHDDPVIFAVKDKVSLLSLGLIGLIMGLDITRPVWSSLF</sequence>
<dbReference type="GO" id="GO:0016765">
    <property type="term" value="F:transferase activity, transferring alkyl or aryl (other than methyl) groups"/>
    <property type="evidence" value="ECO:0007669"/>
    <property type="project" value="InterPro"/>
</dbReference>
<comment type="caution">
    <text evidence="7">The sequence shown here is derived from an EMBL/GenBank/DDBJ whole genome shotgun (WGS) entry which is preliminary data.</text>
</comment>
<proteinExistence type="predicted"/>
<feature type="transmembrane region" description="Helical" evidence="6">
    <location>
        <begin position="385"/>
        <end position="409"/>
    </location>
</feature>
<comment type="subcellular location">
    <subcellularLocation>
        <location evidence="1">Membrane</location>
        <topology evidence="1">Multi-pass membrane protein</topology>
    </subcellularLocation>
</comment>
<gene>
    <name evidence="7" type="ORF">HAD_08415</name>
</gene>
<feature type="transmembrane region" description="Helical" evidence="6">
    <location>
        <begin position="286"/>
        <end position="310"/>
    </location>
</feature>
<feature type="transmembrane region" description="Helical" evidence="6">
    <location>
        <begin position="421"/>
        <end position="439"/>
    </location>
</feature>
<dbReference type="Gene3D" id="1.10.357.140">
    <property type="entry name" value="UbiA prenyltransferase"/>
    <property type="match status" value="1"/>
</dbReference>
<dbReference type="InterPro" id="IPR036412">
    <property type="entry name" value="HAD-like_sf"/>
</dbReference>
<organism evidence="7 8">
    <name type="scientific">Hyphomonas adhaerens MHS-3</name>
    <dbReference type="NCBI Taxonomy" id="1280949"/>
    <lineage>
        <taxon>Bacteria</taxon>
        <taxon>Pseudomonadati</taxon>
        <taxon>Pseudomonadota</taxon>
        <taxon>Alphaproteobacteria</taxon>
        <taxon>Hyphomonadales</taxon>
        <taxon>Hyphomonadaceae</taxon>
        <taxon>Hyphomonas</taxon>
    </lineage>
</organism>
<dbReference type="Pfam" id="PF01040">
    <property type="entry name" value="UbiA"/>
    <property type="match status" value="1"/>
</dbReference>
<evidence type="ECO:0000256" key="1">
    <source>
        <dbReference type="ARBA" id="ARBA00004141"/>
    </source>
</evidence>
<dbReference type="OrthoDB" id="9803632at2"/>
<evidence type="ECO:0000256" key="2">
    <source>
        <dbReference type="ARBA" id="ARBA00022475"/>
    </source>
</evidence>
<name>A0A069E6Y1_9PROT</name>
<dbReference type="CDD" id="cd13963">
    <property type="entry name" value="PT_UbiA_2"/>
    <property type="match status" value="1"/>
</dbReference>
<dbReference type="InterPro" id="IPR000537">
    <property type="entry name" value="UbiA_prenyltransferase"/>
</dbReference>